<dbReference type="InterPro" id="IPR018357">
    <property type="entry name" value="Hexapep_transf_CS"/>
</dbReference>
<dbReference type="GO" id="GO:0008870">
    <property type="term" value="F:galactoside O-acetyltransferase activity"/>
    <property type="evidence" value="ECO:0007669"/>
    <property type="project" value="TreeGrafter"/>
</dbReference>
<gene>
    <name evidence="7" type="ORF">C2L80_06145</name>
</gene>
<evidence type="ECO:0000256" key="5">
    <source>
        <dbReference type="RuleBase" id="RU367021"/>
    </source>
</evidence>
<dbReference type="EMBL" id="PPEL01000027">
    <property type="protein sequence ID" value="PNV65509.1"/>
    <property type="molecule type" value="Genomic_DNA"/>
</dbReference>
<dbReference type="RefSeq" id="WP_087195536.1">
    <property type="nucleotide sequence ID" value="NZ_PPEL01000027.1"/>
</dbReference>
<dbReference type="PANTHER" id="PTHR43017:SF1">
    <property type="entry name" value="ACETYLTRANSFERASE YJL218W-RELATED"/>
    <property type="match status" value="1"/>
</dbReference>
<sequence length="209" mass="22398">MSERERMEAGALYRFAGDAELMAMGARSRRLTRQYNATREDEGDRRRALLEELFGSVGEGAHVEPPLHCDYGCNVHAGARFFANFGLIVLDECRVAIGDDVMIGPRVSLCCAGHPIDAAVRASGLEYGKPITIGNNVWIGAHTVVNPGVTIGDNTVIGSGSVVTKDVPANVVAAGNPCRVLRPITAEDAARWEVERDAYFRAVAAEAEG</sequence>
<dbReference type="Pfam" id="PF00132">
    <property type="entry name" value="Hexapep"/>
    <property type="match status" value="1"/>
</dbReference>
<protein>
    <recommendedName>
        <fullName evidence="5">Acetyltransferase</fullName>
        <ecNumber evidence="5">2.3.1.-</ecNumber>
    </recommendedName>
</protein>
<feature type="domain" description="Maltose/galactoside acetyltransferase" evidence="6">
    <location>
        <begin position="4"/>
        <end position="59"/>
    </location>
</feature>
<reference evidence="7 8" key="1">
    <citation type="journal article" date="2018" name="Int. J. Syst. Evol. Microbiol.">
        <title>Rubneribacter badeniensis gen. nov., sp. nov. and Enteroscipio rubneri gen. nov., sp. nov., new members of the Eggerthellaceae isolated from human faeces.</title>
        <authorList>
            <person name="Danylec N."/>
            <person name="Gobl A."/>
            <person name="Stoll D.A."/>
            <person name="Hetzer B."/>
            <person name="Kulling S.E."/>
            <person name="Huch M."/>
        </authorList>
    </citation>
    <scope>NUCLEOTIDE SEQUENCE [LARGE SCALE GENOMIC DNA]</scope>
    <source>
        <strain evidence="7 8">ResAG-85</strain>
    </source>
</reference>
<dbReference type="InterPro" id="IPR001451">
    <property type="entry name" value="Hexapep"/>
</dbReference>
<dbReference type="SMART" id="SM01266">
    <property type="entry name" value="Mac"/>
    <property type="match status" value="1"/>
</dbReference>
<proteinExistence type="inferred from homology"/>
<organism evidence="7 8">
    <name type="scientific">Rubneribacter badeniensis</name>
    <dbReference type="NCBI Taxonomy" id="2070688"/>
    <lineage>
        <taxon>Bacteria</taxon>
        <taxon>Bacillati</taxon>
        <taxon>Actinomycetota</taxon>
        <taxon>Coriobacteriia</taxon>
        <taxon>Eggerthellales</taxon>
        <taxon>Eggerthellaceae</taxon>
        <taxon>Rubneribacter</taxon>
    </lineage>
</organism>
<comment type="caution">
    <text evidence="7">The sequence shown here is derived from an EMBL/GenBank/DDBJ whole genome shotgun (WGS) entry which is preliminary data.</text>
</comment>
<dbReference type="Gene3D" id="2.160.10.10">
    <property type="entry name" value="Hexapeptide repeat proteins"/>
    <property type="match status" value="1"/>
</dbReference>
<evidence type="ECO:0000313" key="7">
    <source>
        <dbReference type="EMBL" id="PNV65509.1"/>
    </source>
</evidence>
<keyword evidence="2 5" id="KW-0808">Transferase</keyword>
<dbReference type="Proteomes" id="UP000236488">
    <property type="component" value="Unassembled WGS sequence"/>
</dbReference>
<comment type="similarity">
    <text evidence="1 5">Belongs to the transferase hexapeptide repeat family.</text>
</comment>
<evidence type="ECO:0000256" key="2">
    <source>
        <dbReference type="ARBA" id="ARBA00022679"/>
    </source>
</evidence>
<dbReference type="InterPro" id="IPR039369">
    <property type="entry name" value="LacA-like"/>
</dbReference>
<dbReference type="EC" id="2.3.1.-" evidence="5"/>
<evidence type="ECO:0000313" key="8">
    <source>
        <dbReference type="Proteomes" id="UP000236488"/>
    </source>
</evidence>
<dbReference type="SUPFAM" id="SSF51161">
    <property type="entry name" value="Trimeric LpxA-like enzymes"/>
    <property type="match status" value="1"/>
</dbReference>
<evidence type="ECO:0000259" key="6">
    <source>
        <dbReference type="SMART" id="SM01266"/>
    </source>
</evidence>
<name>A0A2K2U5G1_9ACTN</name>
<dbReference type="FunFam" id="2.160.10.10:FF:000008">
    <property type="entry name" value="Maltose O-acetyltransferase"/>
    <property type="match status" value="1"/>
</dbReference>
<evidence type="ECO:0000256" key="1">
    <source>
        <dbReference type="ARBA" id="ARBA00007274"/>
    </source>
</evidence>
<evidence type="ECO:0000256" key="3">
    <source>
        <dbReference type="ARBA" id="ARBA00022737"/>
    </source>
</evidence>
<keyword evidence="8" id="KW-1185">Reference proteome</keyword>
<dbReference type="AlphaFoldDB" id="A0A2K2U5G1"/>
<dbReference type="InterPro" id="IPR011004">
    <property type="entry name" value="Trimer_LpxA-like_sf"/>
</dbReference>
<keyword evidence="3" id="KW-0677">Repeat</keyword>
<dbReference type="PANTHER" id="PTHR43017">
    <property type="entry name" value="GALACTOSIDE O-ACETYLTRANSFERASE"/>
    <property type="match status" value="1"/>
</dbReference>
<dbReference type="Pfam" id="PF12464">
    <property type="entry name" value="Mac"/>
    <property type="match status" value="1"/>
</dbReference>
<dbReference type="CDD" id="cd03357">
    <property type="entry name" value="LbH_MAT_GAT"/>
    <property type="match status" value="1"/>
</dbReference>
<accession>A0A2K2U5G1</accession>
<evidence type="ECO:0000256" key="4">
    <source>
        <dbReference type="ARBA" id="ARBA00023315"/>
    </source>
</evidence>
<dbReference type="PROSITE" id="PS00101">
    <property type="entry name" value="HEXAPEP_TRANSFERASES"/>
    <property type="match status" value="1"/>
</dbReference>
<dbReference type="InterPro" id="IPR024688">
    <property type="entry name" value="Mac_dom"/>
</dbReference>
<keyword evidence="4 5" id="KW-0012">Acyltransferase</keyword>